<dbReference type="OrthoDB" id="101178at2157"/>
<dbReference type="STRING" id="1505907.TEU_08085"/>
<dbReference type="KEGG" id="teu:TEU_08085"/>
<proteinExistence type="predicted"/>
<dbReference type="GeneID" id="25153393"/>
<name>A0A097QUY5_9EURY</name>
<dbReference type="RefSeq" id="WP_050003265.1">
    <property type="nucleotide sequence ID" value="NZ_CP008887.1"/>
</dbReference>
<reference evidence="2 3" key="1">
    <citation type="journal article" date="2015" name="Int. J. Syst. Evol. Microbiol.">
        <title>Thermococcus eurythermalis sp. nov., a conditional piezophilic hyperthermophilic archaeon with a wide temperature range isolated from an oil-immersed chimney in the Guaymas Basin.</title>
        <authorList>
            <person name="Zhao W."/>
            <person name="Zeng X."/>
            <person name="Xiao X."/>
        </authorList>
    </citation>
    <scope>NUCLEOTIDE SEQUENCE [LARGE SCALE GENOMIC DNA]</scope>
    <source>
        <strain evidence="2 3">A501</strain>
    </source>
</reference>
<evidence type="ECO:0000256" key="1">
    <source>
        <dbReference type="SAM" id="Phobius"/>
    </source>
</evidence>
<feature type="transmembrane region" description="Helical" evidence="1">
    <location>
        <begin position="6"/>
        <end position="22"/>
    </location>
</feature>
<evidence type="ECO:0000313" key="3">
    <source>
        <dbReference type="Proteomes" id="UP000029980"/>
    </source>
</evidence>
<keyword evidence="1" id="KW-0812">Transmembrane</keyword>
<feature type="transmembrane region" description="Helical" evidence="1">
    <location>
        <begin position="84"/>
        <end position="105"/>
    </location>
</feature>
<dbReference type="HOGENOM" id="CLU_2217180_0_0_2"/>
<gene>
    <name evidence="2" type="ORF">TEU_08085</name>
</gene>
<organism evidence="2 3">
    <name type="scientific">Thermococcus eurythermalis</name>
    <dbReference type="NCBI Taxonomy" id="1505907"/>
    <lineage>
        <taxon>Archaea</taxon>
        <taxon>Methanobacteriati</taxon>
        <taxon>Methanobacteriota</taxon>
        <taxon>Thermococci</taxon>
        <taxon>Thermococcales</taxon>
        <taxon>Thermococcaceae</taxon>
        <taxon>Thermococcus</taxon>
    </lineage>
</organism>
<dbReference type="AlphaFoldDB" id="A0A097QUY5"/>
<dbReference type="EMBL" id="CP008887">
    <property type="protein sequence ID" value="AIU70290.1"/>
    <property type="molecule type" value="Genomic_DNA"/>
</dbReference>
<keyword evidence="3" id="KW-1185">Reference proteome</keyword>
<accession>A0A097QUY5</accession>
<protein>
    <recommendedName>
        <fullName evidence="4">Permease</fullName>
    </recommendedName>
</protein>
<keyword evidence="1" id="KW-0472">Membrane</keyword>
<evidence type="ECO:0000313" key="2">
    <source>
        <dbReference type="EMBL" id="AIU70290.1"/>
    </source>
</evidence>
<evidence type="ECO:0008006" key="4">
    <source>
        <dbReference type="Google" id="ProtNLM"/>
    </source>
</evidence>
<feature type="transmembrane region" description="Helical" evidence="1">
    <location>
        <begin position="54"/>
        <end position="72"/>
    </location>
</feature>
<sequence>MLAEALFGFLFTVAWALSYALVIKQKSTVKALLGVFLLFGAMLAFNSLRFKGSLLGWFIGIVLGFFAGLWLVQKYGPEKPTEESAVAVLLFGPLIMVGLLVALLLL</sequence>
<feature type="transmembrane region" description="Helical" evidence="1">
    <location>
        <begin position="29"/>
        <end position="48"/>
    </location>
</feature>
<dbReference type="Proteomes" id="UP000029980">
    <property type="component" value="Chromosome"/>
</dbReference>
<keyword evidence="1" id="KW-1133">Transmembrane helix</keyword>